<dbReference type="NCBIfam" id="TIGR02698">
    <property type="entry name" value="CopY_TcrY"/>
    <property type="match status" value="1"/>
</dbReference>
<comment type="caution">
    <text evidence="5">The sequence shown here is derived from an EMBL/GenBank/DDBJ whole genome shotgun (WGS) entry which is preliminary data.</text>
</comment>
<name>A0A0R2B4R8_9LACO</name>
<dbReference type="GO" id="GO:0003677">
    <property type="term" value="F:DNA binding"/>
    <property type="evidence" value="ECO:0007669"/>
    <property type="project" value="UniProtKB-KW"/>
</dbReference>
<dbReference type="GO" id="GO:0045892">
    <property type="term" value="P:negative regulation of DNA-templated transcription"/>
    <property type="evidence" value="ECO:0007669"/>
    <property type="project" value="InterPro"/>
</dbReference>
<keyword evidence="2" id="KW-0805">Transcription regulation</keyword>
<accession>A0A0R2B4R8</accession>
<dbReference type="AlphaFoldDB" id="A0A0R2B4R8"/>
<dbReference type="PIRSF" id="PIRSF019455">
    <property type="entry name" value="CopR_AtkY"/>
    <property type="match status" value="1"/>
</dbReference>
<organism evidence="5 6">
    <name type="scientific">Ligilactobacillus murinus DSM 20452 = NBRC 14221</name>
    <dbReference type="NCBI Taxonomy" id="1423772"/>
    <lineage>
        <taxon>Bacteria</taxon>
        <taxon>Bacillati</taxon>
        <taxon>Bacillota</taxon>
        <taxon>Bacilli</taxon>
        <taxon>Lactobacillales</taxon>
        <taxon>Lactobacillaceae</taxon>
        <taxon>Ligilactobacillus</taxon>
    </lineage>
</organism>
<dbReference type="InterPro" id="IPR036390">
    <property type="entry name" value="WH_DNA-bd_sf"/>
</dbReference>
<reference evidence="5 6" key="1">
    <citation type="journal article" date="2015" name="Genome Announc.">
        <title>Expanding the biotechnology potential of lactobacilli through comparative genomics of 213 strains and associated genera.</title>
        <authorList>
            <person name="Sun Z."/>
            <person name="Harris H.M."/>
            <person name="McCann A."/>
            <person name="Guo C."/>
            <person name="Argimon S."/>
            <person name="Zhang W."/>
            <person name="Yang X."/>
            <person name="Jeffery I.B."/>
            <person name="Cooney J.C."/>
            <person name="Kagawa T.F."/>
            <person name="Liu W."/>
            <person name="Song Y."/>
            <person name="Salvetti E."/>
            <person name="Wrobel A."/>
            <person name="Rasinkangas P."/>
            <person name="Parkhill J."/>
            <person name="Rea M.C."/>
            <person name="O'Sullivan O."/>
            <person name="Ritari J."/>
            <person name="Douillard F.P."/>
            <person name="Paul Ross R."/>
            <person name="Yang R."/>
            <person name="Briner A.E."/>
            <person name="Felis G.E."/>
            <person name="de Vos W.M."/>
            <person name="Barrangou R."/>
            <person name="Klaenhammer T.R."/>
            <person name="Caufield P.W."/>
            <person name="Cui Y."/>
            <person name="Zhang H."/>
            <person name="O'Toole P.W."/>
        </authorList>
    </citation>
    <scope>NUCLEOTIDE SEQUENCE [LARGE SCALE GENOMIC DNA]</scope>
    <source>
        <strain evidence="5 6">DSM 20452</strain>
    </source>
</reference>
<evidence type="ECO:0000256" key="1">
    <source>
        <dbReference type="ARBA" id="ARBA00011046"/>
    </source>
</evidence>
<evidence type="ECO:0000256" key="4">
    <source>
        <dbReference type="ARBA" id="ARBA00023163"/>
    </source>
</evidence>
<keyword evidence="3" id="KW-0238">DNA-binding</keyword>
<keyword evidence="4" id="KW-0804">Transcription</keyword>
<dbReference type="SUPFAM" id="SSF46785">
    <property type="entry name" value="Winged helix' DNA-binding domain"/>
    <property type="match status" value="1"/>
</dbReference>
<sequence length="148" mass="16757">MTEQIEISNAEWEVMRVIWTLGQATSRQLIEIMEVKQNWKPATTKTLLGRLVAKDALETKKEGRGFIYSPLVQEQATIDAQLMQNFSNICQMHVGKTLAYLVENLNLTQSDIAKITAKLEDKKSSAPEKLECDCIPAKFHRSGCQQCK</sequence>
<evidence type="ECO:0000256" key="3">
    <source>
        <dbReference type="ARBA" id="ARBA00023125"/>
    </source>
</evidence>
<dbReference type="Pfam" id="PF03965">
    <property type="entry name" value="Penicillinase_R"/>
    <property type="match status" value="1"/>
</dbReference>
<dbReference type="PATRIC" id="fig|1423772.3.peg.593"/>
<gene>
    <name evidence="5" type="ORF">FC48_GL000546</name>
</gene>
<dbReference type="RefSeq" id="WP_056959257.1">
    <property type="nucleotide sequence ID" value="NZ_AYYN01000109.1"/>
</dbReference>
<dbReference type="EMBL" id="AYYN01000109">
    <property type="protein sequence ID" value="KRM74176.1"/>
    <property type="molecule type" value="Genomic_DNA"/>
</dbReference>
<dbReference type="InterPro" id="IPR005650">
    <property type="entry name" value="BlaI_family"/>
</dbReference>
<protein>
    <submittedName>
        <fullName evidence="5">CopAB ATPases metal-fist type repressor</fullName>
    </submittedName>
</protein>
<evidence type="ECO:0000313" key="6">
    <source>
        <dbReference type="Proteomes" id="UP000051612"/>
    </source>
</evidence>
<dbReference type="Gene3D" id="1.10.10.10">
    <property type="entry name" value="Winged helix-like DNA-binding domain superfamily/Winged helix DNA-binding domain"/>
    <property type="match status" value="1"/>
</dbReference>
<evidence type="ECO:0000256" key="2">
    <source>
        <dbReference type="ARBA" id="ARBA00023015"/>
    </source>
</evidence>
<dbReference type="InterPro" id="IPR036388">
    <property type="entry name" value="WH-like_DNA-bd_sf"/>
</dbReference>
<dbReference type="InterPro" id="IPR014071">
    <property type="entry name" value="Cu_transp_CopY/TcrY"/>
</dbReference>
<proteinExistence type="inferred from homology"/>
<evidence type="ECO:0000313" key="5">
    <source>
        <dbReference type="EMBL" id="KRM74176.1"/>
    </source>
</evidence>
<dbReference type="Proteomes" id="UP000051612">
    <property type="component" value="Unassembled WGS sequence"/>
</dbReference>
<comment type="similarity">
    <text evidence="1">Belongs to the BlaI transcriptional regulatory family.</text>
</comment>